<evidence type="ECO:0000313" key="5">
    <source>
        <dbReference type="Proteomes" id="UP000694888"/>
    </source>
</evidence>
<protein>
    <submittedName>
        <fullName evidence="6">WD repeat domain phosphoinositide-interacting protein 2 isoform X1</fullName>
    </submittedName>
</protein>
<evidence type="ECO:0000256" key="1">
    <source>
        <dbReference type="ARBA" id="ARBA00022574"/>
    </source>
</evidence>
<evidence type="ECO:0000256" key="3">
    <source>
        <dbReference type="ARBA" id="ARBA00025740"/>
    </source>
</evidence>
<keyword evidence="1" id="KW-0853">WD repeat</keyword>
<dbReference type="Gene3D" id="2.130.10.10">
    <property type="entry name" value="YVTN repeat-like/Quinoprotein amine dehydrogenase"/>
    <property type="match status" value="1"/>
</dbReference>
<dbReference type="GeneID" id="101852564"/>
<feature type="region of interest" description="Disordered" evidence="4">
    <location>
        <begin position="361"/>
        <end position="463"/>
    </location>
</feature>
<dbReference type="PANTHER" id="PTHR11227">
    <property type="entry name" value="WD-REPEAT PROTEIN INTERACTING WITH PHOSPHOINOSIDES WIPI -RELATED"/>
    <property type="match status" value="1"/>
</dbReference>
<keyword evidence="2" id="KW-0677">Repeat</keyword>
<feature type="compositionally biased region" description="Polar residues" evidence="4">
    <location>
        <begin position="368"/>
        <end position="390"/>
    </location>
</feature>
<organism evidence="5 6">
    <name type="scientific">Aplysia californica</name>
    <name type="common">California sea hare</name>
    <dbReference type="NCBI Taxonomy" id="6500"/>
    <lineage>
        <taxon>Eukaryota</taxon>
        <taxon>Metazoa</taxon>
        <taxon>Spiralia</taxon>
        <taxon>Lophotrochozoa</taxon>
        <taxon>Mollusca</taxon>
        <taxon>Gastropoda</taxon>
        <taxon>Heterobranchia</taxon>
        <taxon>Euthyneura</taxon>
        <taxon>Tectipleura</taxon>
        <taxon>Aplysiida</taxon>
        <taxon>Aplysioidea</taxon>
        <taxon>Aplysiidae</taxon>
        <taxon>Aplysia</taxon>
    </lineage>
</organism>
<gene>
    <name evidence="6" type="primary">LOC101852564</name>
</gene>
<dbReference type="RefSeq" id="XP_035827411.1">
    <property type="nucleotide sequence ID" value="XM_035971518.1"/>
</dbReference>
<evidence type="ECO:0000256" key="2">
    <source>
        <dbReference type="ARBA" id="ARBA00022737"/>
    </source>
</evidence>
<keyword evidence="5" id="KW-1185">Reference proteome</keyword>
<dbReference type="SUPFAM" id="SSF50978">
    <property type="entry name" value="WD40 repeat-like"/>
    <property type="match status" value="1"/>
</dbReference>
<dbReference type="Pfam" id="PF21032">
    <property type="entry name" value="PROPPIN"/>
    <property type="match status" value="1"/>
</dbReference>
<name>A0ABM1VYB8_APLCA</name>
<proteinExistence type="inferred from homology"/>
<evidence type="ECO:0000313" key="6">
    <source>
        <dbReference type="RefSeq" id="XP_035827411.1"/>
    </source>
</evidence>
<evidence type="ECO:0000256" key="4">
    <source>
        <dbReference type="SAM" id="MobiDB-lite"/>
    </source>
</evidence>
<dbReference type="InterPro" id="IPR048720">
    <property type="entry name" value="PROPPIN"/>
</dbReference>
<feature type="compositionally biased region" description="Low complexity" evidence="4">
    <location>
        <begin position="398"/>
        <end position="423"/>
    </location>
</feature>
<accession>A0ABM1VYB8</accession>
<sequence length="521" mass="56228">MSFLSPAPAEPQQNLLFVNFNQDSSSLQTGSKHGFKLYPLNSVDTLEFTHENNERPNIHLVERLFASSLVALVSSDHPRKLDVCHFKKGSEICNYSYSNAILAVKLNRMRLVVCLEESLYIHNIRDMKVLHTIRDTPPNPKGVCALSPHNEHAYLAYPGSAQAGEVQIFDTITLRAVINISAHDNPLAAVTFNQQGTRLGTASEKGTVMRVFSLPDGDKLFEFRRGLKRCVDIQCLAFSLDSLFLCLCSNTETVHIFKLEETKEKPQEDNSWMGMLNNTFRTSASYLPAGISDVMNQGRSFATARLPSAGLKSVCTITSLQKIPRLLVATHEGHLYIYNLDTVEGGECTLLRTHTLEGQALEHPTASEEASSTDRPLTQATGEDASSSYAATVRRPHSASSSSPSHATGGSGEAAASAPAPSGKLAMTSVAPPGVGEAWRGGRGGGERSSYAAMLKGKGGGGPQEVTAELCLLSVLDELRSDGDSLPYQEPLDGAVGGEETIGALRIHDDSEFPPMSHKTS</sequence>
<dbReference type="InterPro" id="IPR036322">
    <property type="entry name" value="WD40_repeat_dom_sf"/>
</dbReference>
<dbReference type="Proteomes" id="UP000694888">
    <property type="component" value="Unplaced"/>
</dbReference>
<dbReference type="InterPro" id="IPR015943">
    <property type="entry name" value="WD40/YVTN_repeat-like_dom_sf"/>
</dbReference>
<reference evidence="6" key="1">
    <citation type="submission" date="2025-08" db="UniProtKB">
        <authorList>
            <consortium name="RefSeq"/>
        </authorList>
    </citation>
    <scope>IDENTIFICATION</scope>
</reference>
<comment type="similarity">
    <text evidence="3">Belongs to the WD repeat PROPPIN family.</text>
</comment>